<name>A0A9D9ENF0_9SPIR</name>
<dbReference type="CDD" id="cd06782">
    <property type="entry name" value="cpPDZ_CPP-like"/>
    <property type="match status" value="1"/>
</dbReference>
<dbReference type="GO" id="GO:0008236">
    <property type="term" value="F:serine-type peptidase activity"/>
    <property type="evidence" value="ECO:0007669"/>
    <property type="project" value="UniProtKB-KW"/>
</dbReference>
<evidence type="ECO:0000256" key="2">
    <source>
        <dbReference type="ARBA" id="ARBA00022670"/>
    </source>
</evidence>
<evidence type="ECO:0000256" key="3">
    <source>
        <dbReference type="ARBA" id="ARBA00022801"/>
    </source>
</evidence>
<feature type="chain" id="PRO_5039689903" evidence="6">
    <location>
        <begin position="30"/>
        <end position="492"/>
    </location>
</feature>
<dbReference type="Pfam" id="PF03572">
    <property type="entry name" value="Peptidase_S41"/>
    <property type="match status" value="1"/>
</dbReference>
<dbReference type="GO" id="GO:0004175">
    <property type="term" value="F:endopeptidase activity"/>
    <property type="evidence" value="ECO:0007669"/>
    <property type="project" value="TreeGrafter"/>
</dbReference>
<dbReference type="InterPro" id="IPR036034">
    <property type="entry name" value="PDZ_sf"/>
</dbReference>
<evidence type="ECO:0000256" key="6">
    <source>
        <dbReference type="SAM" id="SignalP"/>
    </source>
</evidence>
<evidence type="ECO:0000313" key="9">
    <source>
        <dbReference type="Proteomes" id="UP000823616"/>
    </source>
</evidence>
<dbReference type="NCBIfam" id="TIGR00225">
    <property type="entry name" value="prc"/>
    <property type="match status" value="1"/>
</dbReference>
<evidence type="ECO:0000259" key="7">
    <source>
        <dbReference type="PROSITE" id="PS50106"/>
    </source>
</evidence>
<proteinExistence type="inferred from homology"/>
<reference evidence="8" key="2">
    <citation type="journal article" date="2021" name="PeerJ">
        <title>Extensive microbial diversity within the chicken gut microbiome revealed by metagenomics and culture.</title>
        <authorList>
            <person name="Gilroy R."/>
            <person name="Ravi A."/>
            <person name="Getino M."/>
            <person name="Pursley I."/>
            <person name="Horton D.L."/>
            <person name="Alikhan N.F."/>
            <person name="Baker D."/>
            <person name="Gharbi K."/>
            <person name="Hall N."/>
            <person name="Watson M."/>
            <person name="Adriaenssens E.M."/>
            <person name="Foster-Nyarko E."/>
            <person name="Jarju S."/>
            <person name="Secka A."/>
            <person name="Antonio M."/>
            <person name="Oren A."/>
            <person name="Chaudhuri R.R."/>
            <person name="La Ragione R."/>
            <person name="Hildebrand F."/>
            <person name="Pallen M.J."/>
        </authorList>
    </citation>
    <scope>NUCLEOTIDE SEQUENCE</scope>
    <source>
        <strain evidence="8">B3-4054</strain>
    </source>
</reference>
<dbReference type="Pfam" id="PF17820">
    <property type="entry name" value="PDZ_6"/>
    <property type="match status" value="1"/>
</dbReference>
<dbReference type="PROSITE" id="PS50106">
    <property type="entry name" value="PDZ"/>
    <property type="match status" value="1"/>
</dbReference>
<dbReference type="CDD" id="cd07560">
    <property type="entry name" value="Peptidase_S41_CPP"/>
    <property type="match status" value="1"/>
</dbReference>
<gene>
    <name evidence="8" type="ORF">IAA96_06120</name>
</gene>
<dbReference type="Gene3D" id="3.30.750.44">
    <property type="match status" value="1"/>
</dbReference>
<dbReference type="AlphaFoldDB" id="A0A9D9ENF0"/>
<dbReference type="Pfam" id="PF22694">
    <property type="entry name" value="CtpB_N-like"/>
    <property type="match status" value="1"/>
</dbReference>
<dbReference type="PANTHER" id="PTHR32060">
    <property type="entry name" value="TAIL-SPECIFIC PROTEASE"/>
    <property type="match status" value="1"/>
</dbReference>
<dbReference type="EMBL" id="JADIMS010000112">
    <property type="protein sequence ID" value="MBO8450664.1"/>
    <property type="molecule type" value="Genomic_DNA"/>
</dbReference>
<dbReference type="SMART" id="SM00245">
    <property type="entry name" value="TSPc"/>
    <property type="match status" value="1"/>
</dbReference>
<dbReference type="GO" id="GO:0006508">
    <property type="term" value="P:proteolysis"/>
    <property type="evidence" value="ECO:0007669"/>
    <property type="project" value="UniProtKB-KW"/>
</dbReference>
<sequence>MKRKHIWIGAAVFAAALFLFFTAAPSLLAEESSKKENSPAEISRYLQIFEYVFSYVQNHYVDEVDARILYEGALRGMLENLEDPYTSYIDSEDAMRTSLNDTTQGSFGGVGLSIMKPLVSTPEKPAYVEVASPIEGTPGARSGIQAGDLIIEINGTDTSEITMEEVLSHLRGPAGTDVQVLIRRGKAMEFPVTLTRAVIEVPTVKYEMMEGGTGYLRIVEFTPLTPDKVREALQAFAAENFSALILDLRNNPGGLITSVINVADQFLESGTIVSTRSRIPFENRTFSASGGKTEIAPGIPVVVLINKGSASASEILAGALKDHKRAYLVGETTYGKGSVQQVLDLLNNDMMKITVARYYTPSGANIDKQGIPPDLAVSFPELTEDEEKALSELLNTTEIADFVEKNPDLTPQMAETFAKTLQEKYPANLPILKRLVMQEYYRTHTAPLYDLEYDVQLRAAVDLLKQNDIAGLISATKTVQEIQAESPSGGDE</sequence>
<dbReference type="InterPro" id="IPR041489">
    <property type="entry name" value="PDZ_6"/>
</dbReference>
<dbReference type="SUPFAM" id="SSF52096">
    <property type="entry name" value="ClpP/crotonase"/>
    <property type="match status" value="1"/>
</dbReference>
<dbReference type="InterPro" id="IPR055210">
    <property type="entry name" value="CtpA/B_N"/>
</dbReference>
<dbReference type="GO" id="GO:0030288">
    <property type="term" value="C:outer membrane-bounded periplasmic space"/>
    <property type="evidence" value="ECO:0007669"/>
    <property type="project" value="TreeGrafter"/>
</dbReference>
<evidence type="ECO:0000256" key="4">
    <source>
        <dbReference type="ARBA" id="ARBA00022825"/>
    </source>
</evidence>
<keyword evidence="2 5" id="KW-0645">Protease</keyword>
<evidence type="ECO:0000256" key="5">
    <source>
        <dbReference type="RuleBase" id="RU004404"/>
    </source>
</evidence>
<keyword evidence="3 5" id="KW-0378">Hydrolase</keyword>
<dbReference type="InterPro" id="IPR001478">
    <property type="entry name" value="PDZ"/>
</dbReference>
<dbReference type="InterPro" id="IPR029045">
    <property type="entry name" value="ClpP/crotonase-like_dom_sf"/>
</dbReference>
<keyword evidence="6" id="KW-0732">Signal</keyword>
<dbReference type="Proteomes" id="UP000823616">
    <property type="component" value="Unassembled WGS sequence"/>
</dbReference>
<dbReference type="Gene3D" id="2.30.42.10">
    <property type="match status" value="1"/>
</dbReference>
<evidence type="ECO:0000313" key="8">
    <source>
        <dbReference type="EMBL" id="MBO8450664.1"/>
    </source>
</evidence>
<dbReference type="InterPro" id="IPR004447">
    <property type="entry name" value="Peptidase_S41A"/>
</dbReference>
<comment type="caution">
    <text evidence="8">The sequence shown here is derived from an EMBL/GenBank/DDBJ whole genome shotgun (WGS) entry which is preliminary data.</text>
</comment>
<protein>
    <submittedName>
        <fullName evidence="8">S41 family peptidase</fullName>
    </submittedName>
</protein>
<dbReference type="SMART" id="SM00228">
    <property type="entry name" value="PDZ"/>
    <property type="match status" value="1"/>
</dbReference>
<dbReference type="SUPFAM" id="SSF50156">
    <property type="entry name" value="PDZ domain-like"/>
    <property type="match status" value="1"/>
</dbReference>
<feature type="signal peptide" evidence="6">
    <location>
        <begin position="1"/>
        <end position="29"/>
    </location>
</feature>
<dbReference type="GO" id="GO:0007165">
    <property type="term" value="P:signal transduction"/>
    <property type="evidence" value="ECO:0007669"/>
    <property type="project" value="TreeGrafter"/>
</dbReference>
<keyword evidence="4 5" id="KW-0720">Serine protease</keyword>
<accession>A0A9D9ENF0</accession>
<comment type="similarity">
    <text evidence="1 5">Belongs to the peptidase S41A family.</text>
</comment>
<evidence type="ECO:0000256" key="1">
    <source>
        <dbReference type="ARBA" id="ARBA00009179"/>
    </source>
</evidence>
<feature type="domain" description="PDZ" evidence="7">
    <location>
        <begin position="96"/>
        <end position="185"/>
    </location>
</feature>
<organism evidence="8 9">
    <name type="scientific">Candidatus Avitreponema avistercoris</name>
    <dbReference type="NCBI Taxonomy" id="2840705"/>
    <lineage>
        <taxon>Bacteria</taxon>
        <taxon>Pseudomonadati</taxon>
        <taxon>Spirochaetota</taxon>
        <taxon>Spirochaetia</taxon>
        <taxon>Spirochaetales</taxon>
        <taxon>Candidatus Avitreponema</taxon>
    </lineage>
</organism>
<reference evidence="8" key="1">
    <citation type="submission" date="2020-10" db="EMBL/GenBank/DDBJ databases">
        <authorList>
            <person name="Gilroy R."/>
        </authorList>
    </citation>
    <scope>NUCLEOTIDE SEQUENCE</scope>
    <source>
        <strain evidence="8">B3-4054</strain>
    </source>
</reference>
<dbReference type="Gene3D" id="3.90.226.10">
    <property type="entry name" value="2-enoyl-CoA Hydratase, Chain A, domain 1"/>
    <property type="match status" value="1"/>
</dbReference>
<dbReference type="InterPro" id="IPR005151">
    <property type="entry name" value="Tail-specific_protease"/>
</dbReference>
<dbReference type="PANTHER" id="PTHR32060:SF30">
    <property type="entry name" value="CARBOXY-TERMINAL PROCESSING PROTEASE CTPA"/>
    <property type="match status" value="1"/>
</dbReference>